<evidence type="ECO:0000256" key="1">
    <source>
        <dbReference type="SAM" id="MobiDB-lite"/>
    </source>
</evidence>
<comment type="caution">
    <text evidence="2">The sequence shown here is derived from an EMBL/GenBank/DDBJ whole genome shotgun (WGS) entry which is preliminary data.</text>
</comment>
<organism evidence="2 3">
    <name type="scientific">Elysia marginata</name>
    <dbReference type="NCBI Taxonomy" id="1093978"/>
    <lineage>
        <taxon>Eukaryota</taxon>
        <taxon>Metazoa</taxon>
        <taxon>Spiralia</taxon>
        <taxon>Lophotrochozoa</taxon>
        <taxon>Mollusca</taxon>
        <taxon>Gastropoda</taxon>
        <taxon>Heterobranchia</taxon>
        <taxon>Euthyneura</taxon>
        <taxon>Panpulmonata</taxon>
        <taxon>Sacoglossa</taxon>
        <taxon>Placobranchoidea</taxon>
        <taxon>Plakobranchidae</taxon>
        <taxon>Elysia</taxon>
    </lineage>
</organism>
<name>A0AAV4EV46_9GAST</name>
<evidence type="ECO:0000313" key="3">
    <source>
        <dbReference type="Proteomes" id="UP000762676"/>
    </source>
</evidence>
<dbReference type="AlphaFoldDB" id="A0AAV4EV46"/>
<sequence>MDPMFGLPCVQDSRAMDSARTRNQSQEKLLAEKFESLDLDMKTRSSKLITQKNEIEDFLSSLDSSSPRQIQLPAGLTKRERAMYKKMAQCAGVSSIPLAEFDRLWKQKAFQARHNPTQVSAHASLAIREPGIQTSQDARRATRLRPFEMQDNKEEDMAGKASLVVSEGIELCLPMNRQKHAVRDVWSRITSEDMRHKTALKKIASSVSVASHYHYQQGTKGVARSEKTDKPQGYQAQSIKPFSDQNPKRP</sequence>
<dbReference type="Proteomes" id="UP000762676">
    <property type="component" value="Unassembled WGS sequence"/>
</dbReference>
<evidence type="ECO:0000313" key="2">
    <source>
        <dbReference type="EMBL" id="GFR64500.1"/>
    </source>
</evidence>
<keyword evidence="3" id="KW-1185">Reference proteome</keyword>
<feature type="compositionally biased region" description="Polar residues" evidence="1">
    <location>
        <begin position="234"/>
        <end position="250"/>
    </location>
</feature>
<dbReference type="EMBL" id="BMAT01003899">
    <property type="protein sequence ID" value="GFR64500.1"/>
    <property type="molecule type" value="Genomic_DNA"/>
</dbReference>
<proteinExistence type="predicted"/>
<protein>
    <submittedName>
        <fullName evidence="2">Uncharacterized protein</fullName>
    </submittedName>
</protein>
<gene>
    <name evidence="2" type="ORF">ElyMa_001924200</name>
</gene>
<feature type="region of interest" description="Disordered" evidence="1">
    <location>
        <begin position="214"/>
        <end position="250"/>
    </location>
</feature>
<accession>A0AAV4EV46</accession>
<reference evidence="2 3" key="1">
    <citation type="journal article" date="2021" name="Elife">
        <title>Chloroplast acquisition without the gene transfer in kleptoplastic sea slugs, Plakobranchus ocellatus.</title>
        <authorList>
            <person name="Maeda T."/>
            <person name="Takahashi S."/>
            <person name="Yoshida T."/>
            <person name="Shimamura S."/>
            <person name="Takaki Y."/>
            <person name="Nagai Y."/>
            <person name="Toyoda A."/>
            <person name="Suzuki Y."/>
            <person name="Arimoto A."/>
            <person name="Ishii H."/>
            <person name="Satoh N."/>
            <person name="Nishiyama T."/>
            <person name="Hasebe M."/>
            <person name="Maruyama T."/>
            <person name="Minagawa J."/>
            <person name="Obokata J."/>
            <person name="Shigenobu S."/>
        </authorList>
    </citation>
    <scope>NUCLEOTIDE SEQUENCE [LARGE SCALE GENOMIC DNA]</scope>
</reference>